<dbReference type="AlphaFoldDB" id="A0A815M3X3"/>
<protein>
    <recommendedName>
        <fullName evidence="1">Ricin B lectin domain-containing protein</fullName>
    </recommendedName>
</protein>
<dbReference type="InterPro" id="IPR000772">
    <property type="entry name" value="Ricin_B_lectin"/>
</dbReference>
<dbReference type="Pfam" id="PF00652">
    <property type="entry name" value="Ricin_B_lectin"/>
    <property type="match status" value="1"/>
</dbReference>
<dbReference type="InterPro" id="IPR035992">
    <property type="entry name" value="Ricin_B-like_lectins"/>
</dbReference>
<feature type="non-terminal residue" evidence="2">
    <location>
        <position position="1"/>
    </location>
</feature>
<proteinExistence type="predicted"/>
<dbReference type="SMART" id="SM00458">
    <property type="entry name" value="RICIN"/>
    <property type="match status" value="1"/>
</dbReference>
<feature type="domain" description="Ricin B lectin" evidence="1">
    <location>
        <begin position="62"/>
        <end position="199"/>
    </location>
</feature>
<organism evidence="2 3">
    <name type="scientific">Adineta ricciae</name>
    <name type="common">Rotifer</name>
    <dbReference type="NCBI Taxonomy" id="249248"/>
    <lineage>
        <taxon>Eukaryota</taxon>
        <taxon>Metazoa</taxon>
        <taxon>Spiralia</taxon>
        <taxon>Gnathifera</taxon>
        <taxon>Rotifera</taxon>
        <taxon>Eurotatoria</taxon>
        <taxon>Bdelloidea</taxon>
        <taxon>Adinetida</taxon>
        <taxon>Adinetidae</taxon>
        <taxon>Adineta</taxon>
    </lineage>
</organism>
<evidence type="ECO:0000259" key="1">
    <source>
        <dbReference type="SMART" id="SM00458"/>
    </source>
</evidence>
<accession>A0A815M3X3</accession>
<dbReference type="Gene3D" id="2.80.10.50">
    <property type="match status" value="3"/>
</dbReference>
<evidence type="ECO:0000313" key="2">
    <source>
        <dbReference type="EMBL" id="CAF1415246.1"/>
    </source>
</evidence>
<dbReference type="EMBL" id="CAJNOJ010000357">
    <property type="protein sequence ID" value="CAF1415246.1"/>
    <property type="molecule type" value="Genomic_DNA"/>
</dbReference>
<dbReference type="Proteomes" id="UP000663852">
    <property type="component" value="Unassembled WGS sequence"/>
</dbReference>
<gene>
    <name evidence="2" type="ORF">EDS130_LOCUS37037</name>
</gene>
<sequence length="201" mass="22133">VEGWKNSPGHNNVMIQRGGWSPMKAMGVGVYKGIANVWFGEHLDTFPAPGETVENNADIIFGNTYQFIHAASNKALEIHSSGTHDGANVEIFKNHQGANQIWIIYGYDDDSIQLFNAHSDKALDVSGNGHSDGTNVQIYTNNRSVAQRWFLKSVGNGLYELINVESGKALDVSGNQSADGTNVQIWTRNHTPAQRWRIVPI</sequence>
<dbReference type="CDD" id="cd00161">
    <property type="entry name" value="beta-trefoil_Ricin-like"/>
    <property type="match status" value="1"/>
</dbReference>
<evidence type="ECO:0000313" key="3">
    <source>
        <dbReference type="Proteomes" id="UP000663852"/>
    </source>
</evidence>
<dbReference type="PROSITE" id="PS50231">
    <property type="entry name" value="RICIN_B_LECTIN"/>
    <property type="match status" value="1"/>
</dbReference>
<dbReference type="OrthoDB" id="10007879at2759"/>
<name>A0A815M3X3_ADIRI</name>
<dbReference type="SUPFAM" id="SSF50370">
    <property type="entry name" value="Ricin B-like lectins"/>
    <property type="match status" value="1"/>
</dbReference>
<reference evidence="2" key="1">
    <citation type="submission" date="2021-02" db="EMBL/GenBank/DDBJ databases">
        <authorList>
            <person name="Nowell W R."/>
        </authorList>
    </citation>
    <scope>NUCLEOTIDE SEQUENCE</scope>
</reference>
<comment type="caution">
    <text evidence="2">The sequence shown here is derived from an EMBL/GenBank/DDBJ whole genome shotgun (WGS) entry which is preliminary data.</text>
</comment>